<keyword evidence="8" id="KW-0808">Transferase</keyword>
<evidence type="ECO:0000256" key="6">
    <source>
        <dbReference type="SAM" id="Phobius"/>
    </source>
</evidence>
<feature type="region of interest" description="Disordered" evidence="5">
    <location>
        <begin position="569"/>
        <end position="599"/>
    </location>
</feature>
<keyword evidence="9" id="KW-1185">Reference proteome</keyword>
<dbReference type="GO" id="GO:0005783">
    <property type="term" value="C:endoplasmic reticulum"/>
    <property type="evidence" value="ECO:0007669"/>
    <property type="project" value="TreeGrafter"/>
</dbReference>
<feature type="compositionally biased region" description="Basic residues" evidence="5">
    <location>
        <begin position="697"/>
        <end position="709"/>
    </location>
</feature>
<dbReference type="Proteomes" id="UP000799423">
    <property type="component" value="Unassembled WGS sequence"/>
</dbReference>
<evidence type="ECO:0000256" key="5">
    <source>
        <dbReference type="SAM" id="MobiDB-lite"/>
    </source>
</evidence>
<dbReference type="CDD" id="cd05157">
    <property type="entry name" value="ETNK_euk"/>
    <property type="match status" value="1"/>
</dbReference>
<feature type="transmembrane region" description="Helical" evidence="6">
    <location>
        <begin position="398"/>
        <end position="418"/>
    </location>
</feature>
<dbReference type="InterPro" id="IPR004776">
    <property type="entry name" value="Mem_transp_PIN-like"/>
</dbReference>
<dbReference type="OrthoDB" id="10267235at2759"/>
<reference evidence="8" key="1">
    <citation type="submission" date="2020-01" db="EMBL/GenBank/DDBJ databases">
        <authorList>
            <consortium name="DOE Joint Genome Institute"/>
            <person name="Haridas S."/>
            <person name="Albert R."/>
            <person name="Binder M."/>
            <person name="Bloem J."/>
            <person name="Labutti K."/>
            <person name="Salamov A."/>
            <person name="Andreopoulos B."/>
            <person name="Baker S.E."/>
            <person name="Barry K."/>
            <person name="Bills G."/>
            <person name="Bluhm B.H."/>
            <person name="Cannon C."/>
            <person name="Castanera R."/>
            <person name="Culley D.E."/>
            <person name="Daum C."/>
            <person name="Ezra D."/>
            <person name="Gonzalez J.B."/>
            <person name="Henrissat B."/>
            <person name="Kuo A."/>
            <person name="Liang C."/>
            <person name="Lipzen A."/>
            <person name="Lutzoni F."/>
            <person name="Magnuson J."/>
            <person name="Mondo S."/>
            <person name="Nolan M."/>
            <person name="Ohm R."/>
            <person name="Pangilinan J."/>
            <person name="Park H.-J."/>
            <person name="Ramirez L."/>
            <person name="Alfaro M."/>
            <person name="Sun H."/>
            <person name="Tritt A."/>
            <person name="Yoshinaga Y."/>
            <person name="Zwiers L.-H."/>
            <person name="Turgeon B.G."/>
            <person name="Goodwin S.B."/>
            <person name="Spatafora J.W."/>
            <person name="Crous P.W."/>
            <person name="Grigoriev I.V."/>
        </authorList>
    </citation>
    <scope>NUCLEOTIDE SEQUENCE</scope>
    <source>
        <strain evidence="8">IPT5</strain>
    </source>
</reference>
<dbReference type="Pfam" id="PF04428">
    <property type="entry name" value="Choline_kin_N"/>
    <property type="match status" value="1"/>
</dbReference>
<feature type="transmembrane region" description="Helical" evidence="6">
    <location>
        <begin position="548"/>
        <end position="567"/>
    </location>
</feature>
<evidence type="ECO:0000256" key="1">
    <source>
        <dbReference type="ARBA" id="ARBA00004141"/>
    </source>
</evidence>
<dbReference type="InterPro" id="IPR007521">
    <property type="entry name" value="Choline_kin_N"/>
</dbReference>
<feature type="transmembrane region" description="Helical" evidence="6">
    <location>
        <begin position="52"/>
        <end position="77"/>
    </location>
</feature>
<dbReference type="PANTHER" id="PTHR31794">
    <property type="entry name" value="AUXIN EFFLUX TRANSPORTER FAMILY PROTEIN (EUROFUNG)"/>
    <property type="match status" value="1"/>
</dbReference>
<keyword evidence="3 6" id="KW-1133">Transmembrane helix</keyword>
<dbReference type="GO" id="GO:0016020">
    <property type="term" value="C:membrane"/>
    <property type="evidence" value="ECO:0007669"/>
    <property type="project" value="UniProtKB-SubCell"/>
</dbReference>
<feature type="domain" description="Choline kinase N-terminal" evidence="7">
    <location>
        <begin position="796"/>
        <end position="862"/>
    </location>
</feature>
<feature type="transmembrane region" description="Helical" evidence="6">
    <location>
        <begin position="118"/>
        <end position="139"/>
    </location>
</feature>
<dbReference type="Pfam" id="PF01633">
    <property type="entry name" value="Choline_kinase"/>
    <property type="match status" value="1"/>
</dbReference>
<sequence>MSFFTAPQALRLRNLQAGSSDVVAMASRSYDYSDNGGFMHVFKNKHSSHPDFANLTLLVFEAVMEVVCVSLPGYVVARMGQFDAENQKFLANLNTQLFTPFFTKLASQLTAEKLAELAVIPVIFIVQTLISYIAALIVSRMFGFKKRASNFVVAMAVFGNSNSLPISLVISLSKTLSGLHWDKIPGDNDNEVGARGILYLLIFQQLGQLVRWTWGFNVLLAPADTYSEEDGGKNSALERGEYNEEEAQHLLDDSHSDYESGNVTSYATSADSSESSSLFDREDAQATTDFITPTNGNVVVRGTGNMNPDASQSLANGRLKGALEAHRRRQIPKGIKGCPLRINMAIENAAKSVSGGFSHAGSRVFQTLPTWSQKLLARIGAALSRFFKGVWAFMNPPLWAMLIAIIVASVPALQHLFFDPGTFVSNSVTRAVAQSGQVAVPLILVVLGANLARNTLPKEDQHSMEDPKVEKKLVIASLISRMLIPTLLMAPMLALTAKYVPVSILDDPIFIIVCFLLSGAPTALQLAQICQINNVYMGAMSKILFQSYVVWILPSTLLIMASTNWPAEKPGSLNRSSSPTRDHAAGESTSPQPSAKVVSFPDESISPLMIAKNKELEQKDYLDLDKTARQYSASLSRKRLSGRPSVERLGSFKPQSADGNLSLNSLLSNSSTENLSDNHHAHDNLLKQVGTWLKQERQRRHARRAKRKAGKDISHDQELAIDTEAQQASGHRGRTGSESSQEGSVALDQLAHILEKTLSIKPADAKKRSHHIRRLSTGLKRHSAISNDSDYFDSVDQLVPGCDAVLDNSKTMAYSVDEPSAEPQTADSEKRARKERKAWTDFRYEILRLIHTLKLKGWRKVAMEQSNEIDVQRLSGALTNAVYVVSPPRNIRTQDELEDGTPKPKNPPPKLLLRVYGLQADHLIDRESELQILTRLARKRIGPRLLGTFKNGRFEEFLNAKPLTAKELRNMETSIQIAKRMRELHEGIDLLRHEREAGPFVWQNWDKWVDRCEQVVTWLDEQVRESKQNADQSSVDKWKQRGFVCGMEWPIFRRTVEKYRKWLEEQYGGLDKINERMVFSHNDTQYGNILRMMPEGESPLLLPANQHKQLVVIDFEYANANLPGLEFANHFSEWTYNYHDAEASWRCNEKYYPTVEEQHRFIRAYLTHTPSYKAAGGYASNPATPQLGPLPTSGSTTALAATAAPTSISAFMLDSRAPPGEKYQEQEAIAERQTDEEVRRLLAETKLWRLANSAMWVAWGIVQAHIPGMPDFEAQEKEAAQNMDANAAMLDGATAEIRAVVEAEERNQDGIVSSEKAENDGDASGHVDQDADIFKKQDEEEFDYLSYANDRSLFVWGDAIRMGLVKAEELPEELRQRLKIVEY</sequence>
<feature type="region of interest" description="Disordered" evidence="5">
    <location>
        <begin position="690"/>
        <end position="743"/>
    </location>
</feature>
<dbReference type="GO" id="GO:0055085">
    <property type="term" value="P:transmembrane transport"/>
    <property type="evidence" value="ECO:0007669"/>
    <property type="project" value="InterPro"/>
</dbReference>
<evidence type="ECO:0000259" key="7">
    <source>
        <dbReference type="Pfam" id="PF04428"/>
    </source>
</evidence>
<dbReference type="EMBL" id="MU006340">
    <property type="protein sequence ID" value="KAF2845964.1"/>
    <property type="molecule type" value="Genomic_DNA"/>
</dbReference>
<dbReference type="Pfam" id="PF03547">
    <property type="entry name" value="Mem_trans"/>
    <property type="match status" value="1"/>
</dbReference>
<organism evidence="8 9">
    <name type="scientific">Plenodomus tracheiphilus IPT5</name>
    <dbReference type="NCBI Taxonomy" id="1408161"/>
    <lineage>
        <taxon>Eukaryota</taxon>
        <taxon>Fungi</taxon>
        <taxon>Dikarya</taxon>
        <taxon>Ascomycota</taxon>
        <taxon>Pezizomycotina</taxon>
        <taxon>Dothideomycetes</taxon>
        <taxon>Pleosporomycetidae</taxon>
        <taxon>Pleosporales</taxon>
        <taxon>Pleosporineae</taxon>
        <taxon>Leptosphaeriaceae</taxon>
        <taxon>Plenodomus</taxon>
    </lineage>
</organism>
<keyword evidence="8" id="KW-0418">Kinase</keyword>
<evidence type="ECO:0000256" key="4">
    <source>
        <dbReference type="ARBA" id="ARBA00023136"/>
    </source>
</evidence>
<dbReference type="Gene3D" id="3.90.1200.10">
    <property type="match status" value="1"/>
</dbReference>
<dbReference type="PANTHER" id="PTHR31794:SF2">
    <property type="entry name" value="AUXIN EFFLUX TRANSPORTER FAMILY PROTEIN (EUROFUNG)"/>
    <property type="match status" value="1"/>
</dbReference>
<name>A0A6A7AT78_9PLEO</name>
<comment type="subcellular location">
    <subcellularLocation>
        <location evidence="1">Membrane</location>
        <topology evidence="1">Multi-pass membrane protein</topology>
    </subcellularLocation>
</comment>
<dbReference type="Gene3D" id="3.30.200.20">
    <property type="entry name" value="Phosphorylase Kinase, domain 1"/>
    <property type="match status" value="1"/>
</dbReference>
<feature type="transmembrane region" description="Helical" evidence="6">
    <location>
        <begin position="509"/>
        <end position="527"/>
    </location>
</feature>
<evidence type="ECO:0000313" key="9">
    <source>
        <dbReference type="Proteomes" id="UP000799423"/>
    </source>
</evidence>
<keyword evidence="2 6" id="KW-0812">Transmembrane</keyword>
<dbReference type="SUPFAM" id="SSF56112">
    <property type="entry name" value="Protein kinase-like (PK-like)"/>
    <property type="match status" value="1"/>
</dbReference>
<feature type="region of interest" description="Disordered" evidence="5">
    <location>
        <begin position="634"/>
        <end position="665"/>
    </location>
</feature>
<proteinExistence type="predicted"/>
<protein>
    <submittedName>
        <fullName evidence="8">Kinase-like protein</fullName>
    </submittedName>
</protein>
<feature type="transmembrane region" description="Helical" evidence="6">
    <location>
        <begin position="473"/>
        <end position="497"/>
    </location>
</feature>
<feature type="transmembrane region" description="Helical" evidence="6">
    <location>
        <begin position="151"/>
        <end position="172"/>
    </location>
</feature>
<dbReference type="GO" id="GO:0016301">
    <property type="term" value="F:kinase activity"/>
    <property type="evidence" value="ECO:0007669"/>
    <property type="project" value="UniProtKB-KW"/>
</dbReference>
<evidence type="ECO:0000313" key="8">
    <source>
        <dbReference type="EMBL" id="KAF2845964.1"/>
    </source>
</evidence>
<evidence type="ECO:0000256" key="3">
    <source>
        <dbReference type="ARBA" id="ARBA00022989"/>
    </source>
</evidence>
<dbReference type="GO" id="GO:0016773">
    <property type="term" value="F:phosphotransferase activity, alcohol group as acceptor"/>
    <property type="evidence" value="ECO:0007669"/>
    <property type="project" value="InterPro"/>
</dbReference>
<evidence type="ECO:0000256" key="2">
    <source>
        <dbReference type="ARBA" id="ARBA00022692"/>
    </source>
</evidence>
<keyword evidence="4 6" id="KW-0472">Membrane</keyword>
<gene>
    <name evidence="8" type="ORF">T440DRAFT_406801</name>
</gene>
<accession>A0A6A7AT78</accession>
<feature type="transmembrane region" description="Helical" evidence="6">
    <location>
        <begin position="430"/>
        <end position="452"/>
    </location>
</feature>
<feature type="compositionally biased region" description="Basic and acidic residues" evidence="5">
    <location>
        <begin position="1315"/>
        <end position="1328"/>
    </location>
</feature>
<feature type="region of interest" description="Disordered" evidence="5">
    <location>
        <begin position="1306"/>
        <end position="1328"/>
    </location>
</feature>
<dbReference type="InterPro" id="IPR011009">
    <property type="entry name" value="Kinase-like_dom_sf"/>
</dbReference>